<reference evidence="3" key="1">
    <citation type="submission" date="2018-04" db="EMBL/GenBank/DDBJ databases">
        <authorList>
            <person name="Lucker S."/>
            <person name="Sakoula D."/>
        </authorList>
    </citation>
    <scope>NUCLEOTIDE SEQUENCE [LARGE SCALE GENOMIC DNA]</scope>
</reference>
<dbReference type="AlphaFoldDB" id="A0A330L1J3"/>
<protein>
    <submittedName>
        <fullName evidence="2">Uncharacterized protein</fullName>
    </submittedName>
</protein>
<dbReference type="EMBL" id="OUNR01000001">
    <property type="protein sequence ID" value="SPP63641.1"/>
    <property type="molecule type" value="Genomic_DNA"/>
</dbReference>
<evidence type="ECO:0000313" key="2">
    <source>
        <dbReference type="EMBL" id="SPP63641.1"/>
    </source>
</evidence>
<evidence type="ECO:0000256" key="1">
    <source>
        <dbReference type="SAM" id="MobiDB-lite"/>
    </source>
</evidence>
<gene>
    <name evidence="2" type="ORF">NITLEN_10727</name>
</gene>
<evidence type="ECO:0000313" key="3">
    <source>
        <dbReference type="Proteomes" id="UP000248168"/>
    </source>
</evidence>
<accession>A0A330L1J3</accession>
<organism evidence="2 3">
    <name type="scientific">Nitrospira lenta</name>
    <dbReference type="NCBI Taxonomy" id="1436998"/>
    <lineage>
        <taxon>Bacteria</taxon>
        <taxon>Pseudomonadati</taxon>
        <taxon>Nitrospirota</taxon>
        <taxon>Nitrospiria</taxon>
        <taxon>Nitrospirales</taxon>
        <taxon>Nitrospiraceae</taxon>
        <taxon>Nitrospira</taxon>
    </lineage>
</organism>
<sequence length="127" mass="14244">MGAILAARRRFDFQNQQSPAARTSHYPHGFSHADIRSPSKEEYFSRLTPRYTATYDGTAQALQTRALPAPAAYLLSGDVCRQHGDRRRHAHQSFRTRLHDRMRDDSAPYAQSIAQIDSAGSEGVTPD</sequence>
<proteinExistence type="predicted"/>
<dbReference type="InParanoid" id="A0A330L1J3"/>
<feature type="region of interest" description="Disordered" evidence="1">
    <location>
        <begin position="84"/>
        <end position="103"/>
    </location>
</feature>
<feature type="compositionally biased region" description="Basic residues" evidence="1">
    <location>
        <begin position="84"/>
        <end position="96"/>
    </location>
</feature>
<keyword evidence="3" id="KW-1185">Reference proteome</keyword>
<dbReference type="Proteomes" id="UP000248168">
    <property type="component" value="Unassembled WGS sequence"/>
</dbReference>
<name>A0A330L1J3_9BACT</name>